<feature type="region of interest" description="Disordered" evidence="1">
    <location>
        <begin position="135"/>
        <end position="157"/>
    </location>
</feature>
<evidence type="ECO:0000256" key="1">
    <source>
        <dbReference type="SAM" id="MobiDB-lite"/>
    </source>
</evidence>
<dbReference type="Proteomes" id="UP000245839">
    <property type="component" value="Unassembled WGS sequence"/>
</dbReference>
<dbReference type="RefSeq" id="WP_109563675.1">
    <property type="nucleotide sequence ID" value="NZ_QGDJ01000002.1"/>
</dbReference>
<reference evidence="2 4" key="2">
    <citation type="submission" date="2018-03" db="EMBL/GenBank/DDBJ databases">
        <title>Genomic Encyclopedia of Archaeal and Bacterial Type Strains, Phase II (KMG-II): from individual species to whole genera.</title>
        <authorList>
            <person name="Goeker M."/>
        </authorList>
    </citation>
    <scope>NUCLEOTIDE SEQUENCE [LARGE SCALE GENOMIC DNA]</scope>
    <source>
        <strain evidence="2 4">DSM 25227</strain>
    </source>
</reference>
<evidence type="ECO:0000313" key="3">
    <source>
        <dbReference type="EMBL" id="SSA41962.1"/>
    </source>
</evidence>
<protein>
    <submittedName>
        <fullName evidence="3">Uncharacterized protein</fullName>
    </submittedName>
</protein>
<evidence type="ECO:0000313" key="5">
    <source>
        <dbReference type="Proteomes" id="UP000251571"/>
    </source>
</evidence>
<feature type="region of interest" description="Disordered" evidence="1">
    <location>
        <begin position="1"/>
        <end position="99"/>
    </location>
</feature>
<dbReference type="AlphaFoldDB" id="A0A2Y9BY41"/>
<evidence type="ECO:0000313" key="4">
    <source>
        <dbReference type="Proteomes" id="UP000245839"/>
    </source>
</evidence>
<dbReference type="EMBL" id="UETC01000002">
    <property type="protein sequence ID" value="SSA41962.1"/>
    <property type="molecule type" value="Genomic_DNA"/>
</dbReference>
<dbReference type="EMBL" id="QGDJ01000002">
    <property type="protein sequence ID" value="PWJ21356.1"/>
    <property type="molecule type" value="Genomic_DNA"/>
</dbReference>
<keyword evidence="4" id="KW-1185">Reference proteome</keyword>
<gene>
    <name evidence="2" type="ORF">BCF38_102608</name>
    <name evidence="3" type="ORF">SAMN05421539_102608</name>
</gene>
<reference evidence="3 5" key="1">
    <citation type="submission" date="2016-10" db="EMBL/GenBank/DDBJ databases">
        <authorList>
            <person name="Cai Z."/>
        </authorList>
    </citation>
    <scope>NUCLEOTIDE SEQUENCE [LARGE SCALE GENOMIC DNA]</scope>
    <source>
        <strain evidence="3 5">DSM 25227</strain>
    </source>
</reference>
<sequence length="157" mass="16018">MSYLTSISGVIGSANAQPGPAPSPTLVSQANARTAPPATTTAPADMGATAPGEITQTASRMPQVTGARSVNASSAARPGGDGQAGLPRPDAERDDIAKREEEAALRELLQKELLSRIPVPVQAIPKLAGDLEQVRAIGEKDGTHPANDPTRPTDPAA</sequence>
<dbReference type="Proteomes" id="UP000251571">
    <property type="component" value="Unassembled WGS sequence"/>
</dbReference>
<accession>A0A2Y9BY41</accession>
<evidence type="ECO:0000313" key="2">
    <source>
        <dbReference type="EMBL" id="PWJ21356.1"/>
    </source>
</evidence>
<feature type="compositionally biased region" description="Polar residues" evidence="1">
    <location>
        <begin position="54"/>
        <end position="74"/>
    </location>
</feature>
<feature type="compositionally biased region" description="Basic and acidic residues" evidence="1">
    <location>
        <begin position="89"/>
        <end position="99"/>
    </location>
</feature>
<feature type="compositionally biased region" description="Low complexity" evidence="1">
    <location>
        <begin position="30"/>
        <end position="51"/>
    </location>
</feature>
<organism evidence="3 5">
    <name type="scientific">Jannaschia seohaensis</name>
    <dbReference type="NCBI Taxonomy" id="475081"/>
    <lineage>
        <taxon>Bacteria</taxon>
        <taxon>Pseudomonadati</taxon>
        <taxon>Pseudomonadota</taxon>
        <taxon>Alphaproteobacteria</taxon>
        <taxon>Rhodobacterales</taxon>
        <taxon>Roseobacteraceae</taxon>
        <taxon>Jannaschia</taxon>
    </lineage>
</organism>
<name>A0A2Y9BY41_9RHOB</name>
<proteinExistence type="predicted"/>
<dbReference type="OrthoDB" id="7661288at2"/>